<evidence type="ECO:0000256" key="1">
    <source>
        <dbReference type="SAM" id="MobiDB-lite"/>
    </source>
</evidence>
<feature type="compositionally biased region" description="Gly residues" evidence="1">
    <location>
        <begin position="222"/>
        <end position="237"/>
    </location>
</feature>
<evidence type="ECO:0000313" key="3">
    <source>
        <dbReference type="Proteomes" id="UP001562425"/>
    </source>
</evidence>
<dbReference type="Proteomes" id="UP001562425">
    <property type="component" value="Unassembled WGS sequence"/>
</dbReference>
<dbReference type="EMBL" id="JBEHCU010005196">
    <property type="protein sequence ID" value="KAL1400586.1"/>
    <property type="molecule type" value="Genomic_DNA"/>
</dbReference>
<sequence length="366" mass="38788">MVHHNGGLPGQQQQQPGQVRPPSNVVVSAQRRYLSEGELARQGAELSYARSNQTVDNIRELAGSPQRGVYMWKNDTSPGFSNGVGVVNPQLSQGQQPGPGVFVSMAQSAAAGVYQNQPSPTTAPQQSSSYGGVSAARYQLQQAQQSQTAAAAAGYHPALRGGVPVFPPQPPIVTTTAQSQSIGGPQAPSPQIKRKATPTRPMSFVRALEMTDSLEMNPTGQAQGGQDGSSQQGGAGGRATTPTPPDRASVYDMNYEISADSTRVNKVVNELKVKSRVKSVEELIASGHEMPFIGPAPTAAAEEKKEEKKKEVSEPRSMTTWASVSLNKGFPRGRMAAGGCVGVFALKAAERHCVVQSFRTINYSFL</sequence>
<accession>A0ABD1DLL1</accession>
<proteinExistence type="predicted"/>
<feature type="compositionally biased region" description="Polar residues" evidence="1">
    <location>
        <begin position="172"/>
        <end position="183"/>
    </location>
</feature>
<feature type="region of interest" description="Disordered" evidence="1">
    <location>
        <begin position="161"/>
        <end position="200"/>
    </location>
</feature>
<keyword evidence="3" id="KW-1185">Reference proteome</keyword>
<reference evidence="2 3" key="1">
    <citation type="submission" date="2024-05" db="EMBL/GenBank/DDBJ databases">
        <title>Culex pipiens pipiens assembly and annotation.</title>
        <authorList>
            <person name="Alout H."/>
            <person name="Durand T."/>
        </authorList>
    </citation>
    <scope>NUCLEOTIDE SEQUENCE [LARGE SCALE GENOMIC DNA]</scope>
    <source>
        <strain evidence="2">HA-2024</strain>
        <tissue evidence="2">Whole body</tissue>
    </source>
</reference>
<dbReference type="AlphaFoldDB" id="A0ABD1DLL1"/>
<protein>
    <submittedName>
        <fullName evidence="2">Uncharacterized protein</fullName>
    </submittedName>
</protein>
<feature type="region of interest" description="Disordered" evidence="1">
    <location>
        <begin position="1"/>
        <end position="24"/>
    </location>
</feature>
<gene>
    <name evidence="2" type="ORF">pipiens_007304</name>
</gene>
<comment type="caution">
    <text evidence="2">The sequence shown here is derived from an EMBL/GenBank/DDBJ whole genome shotgun (WGS) entry which is preliminary data.</text>
</comment>
<organism evidence="2 3">
    <name type="scientific">Culex pipiens pipiens</name>
    <name type="common">Northern house mosquito</name>
    <dbReference type="NCBI Taxonomy" id="38569"/>
    <lineage>
        <taxon>Eukaryota</taxon>
        <taxon>Metazoa</taxon>
        <taxon>Ecdysozoa</taxon>
        <taxon>Arthropoda</taxon>
        <taxon>Hexapoda</taxon>
        <taxon>Insecta</taxon>
        <taxon>Pterygota</taxon>
        <taxon>Neoptera</taxon>
        <taxon>Endopterygota</taxon>
        <taxon>Diptera</taxon>
        <taxon>Nematocera</taxon>
        <taxon>Culicoidea</taxon>
        <taxon>Culicidae</taxon>
        <taxon>Culicinae</taxon>
        <taxon>Culicini</taxon>
        <taxon>Culex</taxon>
        <taxon>Culex</taxon>
    </lineage>
</organism>
<feature type="region of interest" description="Disordered" evidence="1">
    <location>
        <begin position="216"/>
        <end position="249"/>
    </location>
</feature>
<evidence type="ECO:0000313" key="2">
    <source>
        <dbReference type="EMBL" id="KAL1400586.1"/>
    </source>
</evidence>
<name>A0ABD1DLL1_CULPP</name>
<feature type="compositionally biased region" description="Low complexity" evidence="1">
    <location>
        <begin position="10"/>
        <end position="22"/>
    </location>
</feature>